<evidence type="ECO:0000313" key="2">
    <source>
        <dbReference type="Proteomes" id="UP000025227"/>
    </source>
</evidence>
<dbReference type="AlphaFoldDB" id="A0A7I4YHK6"/>
<name>A0A7I4YHK6_HAECO</name>
<feature type="region of interest" description="Disordered" evidence="1">
    <location>
        <begin position="40"/>
        <end position="208"/>
    </location>
</feature>
<dbReference type="PRINTS" id="PR00929">
    <property type="entry name" value="ATHOOK"/>
</dbReference>
<reference evidence="3" key="1">
    <citation type="submission" date="2020-12" db="UniProtKB">
        <authorList>
            <consortium name="WormBaseParasite"/>
        </authorList>
    </citation>
    <scope>IDENTIFICATION</scope>
    <source>
        <strain evidence="3">MHco3</strain>
    </source>
</reference>
<sequence>KRPKLIFQNFASFTTGATTTEMRFRRGKKLLLAGRIMDSEENAAADSTETGATAKDGAGSTGRKRGRPPKAKPIQRPEESAPVVDGSSDTQVAPKKRGRKSLAELAKEAASDSTSPPISPSSEKRGRPSTWAYAEYSDGSDSGDDDDNEKQQKKLKAKPTSTTGSGKKRGRPPKPKPADAESAPEVKKVSTGKRGRPPKKRPTETSLHNSGFSLLKHFLYFTSHGLNHLHLFHCIFCLVDLFIT</sequence>
<feature type="compositionally biased region" description="Basic and acidic residues" evidence="1">
    <location>
        <begin position="176"/>
        <end position="188"/>
    </location>
</feature>
<feature type="compositionally biased region" description="Basic residues" evidence="1">
    <location>
        <begin position="190"/>
        <end position="200"/>
    </location>
</feature>
<dbReference type="Proteomes" id="UP000025227">
    <property type="component" value="Unplaced"/>
</dbReference>
<keyword evidence="2" id="KW-1185">Reference proteome</keyword>
<dbReference type="OrthoDB" id="5850461at2759"/>
<dbReference type="SMART" id="SM00384">
    <property type="entry name" value="AT_hook"/>
    <property type="match status" value="3"/>
</dbReference>
<dbReference type="InterPro" id="IPR017956">
    <property type="entry name" value="AT_hook_DNA-bd_motif"/>
</dbReference>
<protein>
    <submittedName>
        <fullName evidence="3">DNA topoisomerase 1</fullName>
    </submittedName>
</protein>
<dbReference type="WBParaSite" id="HCON_00093385-00001">
    <property type="protein sequence ID" value="HCON_00093385-00001"/>
    <property type="gene ID" value="HCON_00093385"/>
</dbReference>
<evidence type="ECO:0000313" key="3">
    <source>
        <dbReference type="WBParaSite" id="HCON_00093385-00001"/>
    </source>
</evidence>
<dbReference type="GO" id="GO:0003677">
    <property type="term" value="F:DNA binding"/>
    <property type="evidence" value="ECO:0007669"/>
    <property type="project" value="InterPro"/>
</dbReference>
<accession>A0A7I4YHK6</accession>
<organism evidence="2 3">
    <name type="scientific">Haemonchus contortus</name>
    <name type="common">Barber pole worm</name>
    <dbReference type="NCBI Taxonomy" id="6289"/>
    <lineage>
        <taxon>Eukaryota</taxon>
        <taxon>Metazoa</taxon>
        <taxon>Ecdysozoa</taxon>
        <taxon>Nematoda</taxon>
        <taxon>Chromadorea</taxon>
        <taxon>Rhabditida</taxon>
        <taxon>Rhabditina</taxon>
        <taxon>Rhabditomorpha</taxon>
        <taxon>Strongyloidea</taxon>
        <taxon>Trichostrongylidae</taxon>
        <taxon>Haemonchus</taxon>
    </lineage>
</organism>
<proteinExistence type="predicted"/>
<feature type="compositionally biased region" description="Basic and acidic residues" evidence="1">
    <location>
        <begin position="101"/>
        <end position="110"/>
    </location>
</feature>
<evidence type="ECO:0000256" key="1">
    <source>
        <dbReference type="SAM" id="MobiDB-lite"/>
    </source>
</evidence>